<dbReference type="EMBL" id="JBHUMM010000010">
    <property type="protein sequence ID" value="MFD2671262.1"/>
    <property type="molecule type" value="Genomic_DNA"/>
</dbReference>
<dbReference type="InterPro" id="IPR027797">
    <property type="entry name" value="PT-TG_dom"/>
</dbReference>
<feature type="compositionally biased region" description="Low complexity" evidence="3">
    <location>
        <begin position="1"/>
        <end position="24"/>
    </location>
</feature>
<protein>
    <submittedName>
        <fullName evidence="5">Pre-toxin TG domain-containing protein</fullName>
    </submittedName>
</protein>
<proteinExistence type="predicted"/>
<evidence type="ECO:0000313" key="6">
    <source>
        <dbReference type="Proteomes" id="UP001597497"/>
    </source>
</evidence>
<feature type="compositionally biased region" description="Low complexity" evidence="3">
    <location>
        <begin position="263"/>
        <end position="285"/>
    </location>
</feature>
<feature type="region of interest" description="Disordered" evidence="3">
    <location>
        <begin position="357"/>
        <end position="395"/>
    </location>
</feature>
<feature type="compositionally biased region" description="Polar residues" evidence="3">
    <location>
        <begin position="233"/>
        <end position="262"/>
    </location>
</feature>
<comment type="subcellular location">
    <subcellularLocation>
        <location evidence="1">Secreted</location>
    </subcellularLocation>
</comment>
<keyword evidence="6" id="KW-1185">Reference proteome</keyword>
<feature type="region of interest" description="Disordered" evidence="3">
    <location>
        <begin position="147"/>
        <end position="177"/>
    </location>
</feature>
<reference evidence="6" key="1">
    <citation type="journal article" date="2019" name="Int. J. Syst. Evol. Microbiol.">
        <title>The Global Catalogue of Microorganisms (GCM) 10K type strain sequencing project: providing services to taxonomists for standard genome sequencing and annotation.</title>
        <authorList>
            <consortium name="The Broad Institute Genomics Platform"/>
            <consortium name="The Broad Institute Genome Sequencing Center for Infectious Disease"/>
            <person name="Wu L."/>
            <person name="Ma J."/>
        </authorList>
    </citation>
    <scope>NUCLEOTIDE SEQUENCE [LARGE SCALE GENOMIC DNA]</scope>
    <source>
        <strain evidence="6">KCTC 33676</strain>
    </source>
</reference>
<dbReference type="Pfam" id="PF14449">
    <property type="entry name" value="PT-TG"/>
    <property type="match status" value="1"/>
</dbReference>
<evidence type="ECO:0000256" key="3">
    <source>
        <dbReference type="SAM" id="MobiDB-lite"/>
    </source>
</evidence>
<accession>A0ABW5RAZ9</accession>
<comment type="caution">
    <text evidence="5">The sequence shown here is derived from an EMBL/GenBank/DDBJ whole genome shotgun (WGS) entry which is preliminary data.</text>
</comment>
<feature type="region of interest" description="Disordered" evidence="3">
    <location>
        <begin position="233"/>
        <end position="285"/>
    </location>
</feature>
<feature type="compositionally biased region" description="Polar residues" evidence="3">
    <location>
        <begin position="25"/>
        <end position="40"/>
    </location>
</feature>
<dbReference type="RefSeq" id="WP_379928709.1">
    <property type="nucleotide sequence ID" value="NZ_JBHUMM010000010.1"/>
</dbReference>
<feature type="compositionally biased region" description="Low complexity" evidence="3">
    <location>
        <begin position="50"/>
        <end position="92"/>
    </location>
</feature>
<name>A0ABW5RAZ9_9BACL</name>
<feature type="region of interest" description="Disordered" evidence="3">
    <location>
        <begin position="572"/>
        <end position="626"/>
    </location>
</feature>
<organism evidence="5 6">
    <name type="scientific">Marinicrinis sediminis</name>
    <dbReference type="NCBI Taxonomy" id="1652465"/>
    <lineage>
        <taxon>Bacteria</taxon>
        <taxon>Bacillati</taxon>
        <taxon>Bacillota</taxon>
        <taxon>Bacilli</taxon>
        <taxon>Bacillales</taxon>
        <taxon>Paenibacillaceae</taxon>
    </lineage>
</organism>
<evidence type="ECO:0000256" key="2">
    <source>
        <dbReference type="ARBA" id="ARBA00022525"/>
    </source>
</evidence>
<feature type="compositionally biased region" description="Low complexity" evidence="3">
    <location>
        <begin position="149"/>
        <end position="177"/>
    </location>
</feature>
<evidence type="ECO:0000313" key="5">
    <source>
        <dbReference type="EMBL" id="MFD2671262.1"/>
    </source>
</evidence>
<feature type="domain" description="Pre-toxin TG" evidence="4">
    <location>
        <begin position="772"/>
        <end position="828"/>
    </location>
</feature>
<feature type="compositionally biased region" description="Low complexity" evidence="3">
    <location>
        <begin position="357"/>
        <end position="379"/>
    </location>
</feature>
<evidence type="ECO:0000256" key="1">
    <source>
        <dbReference type="ARBA" id="ARBA00004613"/>
    </source>
</evidence>
<sequence length="980" mass="105932">MIPYSGSAFSQFGRSSQGSSRQGAWASTTSTPVNGITSKSYLPHLQTIPSRSSSSSDRLTISSTARSTYQTQSSSSATHTSKSSSSSSSSDSNQKKYLENLTKTGNEGQKKWAEAELSKMNQNQYLNNLIQTGNEGQKKWAQNQLAANAPVHSGQSQSSSSSSPATKSSTVSSLSSTSTNTASSAAVYASTSKVSPSSSMSSNQQAYLQNLLKTGNAGEQKWAASQLVSNASQTARSSSGTAAYTRTSSGTPAYSASYTASRTGSASQTASVASGTTGSSSSTANANQQAYLQSLLQTGNEGQQKWAQAELNKMNTNVHASATISANQKAYLQNMLNTGNEGQQKWAADQLGRAYSTSYTPSHTPSQSSTSSSPAASGSHNVQPAPPSVVKGTSNQNMDLENEKTYLNNMLSTGNAGEKAWARNRLDKINQQAYLQDMLRNGSSGQRSWAKIELEELTKEEELQNQKAYLSDTAQTGNAGQKKWAQSELDKINQLAYLQDMAKNGSSGQKKWAQNELDEINEKEKRLNQIEYLNGLNQTGNAGQQKWAQSELDKLKRENQMEYLQDMIENGTSGQRKWAQSQLDEMNGKQSHTTASTQQHATPTHSYSSRTPSSHASGTAGNGSYSGMEELRRLGIISDMSIPASSKGSTSSIKLTSHYDETSNGSHVFVTDEGKRLTVNETNLEKLLNEYKLSPGGYSLSKGDVFHQSHLHSGKVVDFLAYAASKGYDPRTFQQVGQQAQQSTQSYLEQKQYEAGIYEGYYASPGRKVLGELASITLDFAPVVGSVKGIVELVRGKNIFTGEELSNLEKALNAVSILAGSGFIDNVAVGTYKVGQKTIPITAEVKAELNKYYDKFFVKSGKAAEGAGYTGKAFSGTRNPELDFTRANGKSTLQKHFNDHKDDFGYTTETEYLNGAKNFLEKSPTSTTQSFVSDGGTYFRYDTATNEFGIINQYGGISTYYKPTDGLKYWQEQISLYAPK</sequence>
<dbReference type="Proteomes" id="UP001597497">
    <property type="component" value="Unassembled WGS sequence"/>
</dbReference>
<gene>
    <name evidence="5" type="ORF">ACFSUC_06545</name>
</gene>
<evidence type="ECO:0000259" key="4">
    <source>
        <dbReference type="Pfam" id="PF14449"/>
    </source>
</evidence>
<feature type="region of interest" description="Disordered" evidence="3">
    <location>
        <begin position="1"/>
        <end position="97"/>
    </location>
</feature>
<keyword evidence="2" id="KW-0964">Secreted</keyword>
<feature type="compositionally biased region" description="Polar residues" evidence="3">
    <location>
        <begin position="572"/>
        <end position="625"/>
    </location>
</feature>